<evidence type="ECO:0000313" key="5">
    <source>
        <dbReference type="Proteomes" id="UP000226442"/>
    </source>
</evidence>
<dbReference type="AlphaFoldDB" id="A0A2G4F1V4"/>
<dbReference type="GO" id="GO:0016020">
    <property type="term" value="C:membrane"/>
    <property type="evidence" value="ECO:0007669"/>
    <property type="project" value="InterPro"/>
</dbReference>
<feature type="domain" description="EamA" evidence="3">
    <location>
        <begin position="156"/>
        <end position="285"/>
    </location>
</feature>
<feature type="transmembrane region" description="Helical" evidence="2">
    <location>
        <begin position="181"/>
        <end position="202"/>
    </location>
</feature>
<keyword evidence="5" id="KW-1185">Reference proteome</keyword>
<dbReference type="SUPFAM" id="SSF103481">
    <property type="entry name" value="Multidrug resistance efflux transporter EmrE"/>
    <property type="match status" value="2"/>
</dbReference>
<evidence type="ECO:0000259" key="3">
    <source>
        <dbReference type="Pfam" id="PF00892"/>
    </source>
</evidence>
<evidence type="ECO:0000256" key="1">
    <source>
        <dbReference type="ARBA" id="ARBA00007362"/>
    </source>
</evidence>
<dbReference type="PANTHER" id="PTHR22911:SF137">
    <property type="entry name" value="SOLUTE CARRIER FAMILY 35 MEMBER G2-RELATED"/>
    <property type="match status" value="1"/>
</dbReference>
<feature type="transmembrane region" description="Helical" evidence="2">
    <location>
        <begin position="92"/>
        <end position="110"/>
    </location>
</feature>
<organism evidence="4 5">
    <name type="scientific">Tychonema bourrellyi FEM_GT703</name>
    <dbReference type="NCBI Taxonomy" id="2040638"/>
    <lineage>
        <taxon>Bacteria</taxon>
        <taxon>Bacillati</taxon>
        <taxon>Cyanobacteriota</taxon>
        <taxon>Cyanophyceae</taxon>
        <taxon>Oscillatoriophycideae</taxon>
        <taxon>Oscillatoriales</taxon>
        <taxon>Microcoleaceae</taxon>
        <taxon>Tychonema</taxon>
    </lineage>
</organism>
<accession>A0A2G4F1V4</accession>
<dbReference type="PANTHER" id="PTHR22911">
    <property type="entry name" value="ACYL-MALONYL CONDENSING ENZYME-RELATED"/>
    <property type="match status" value="1"/>
</dbReference>
<dbReference type="EMBL" id="NXIB02000052">
    <property type="protein sequence ID" value="PHX55457.1"/>
    <property type="molecule type" value="Genomic_DNA"/>
</dbReference>
<protein>
    <recommendedName>
        <fullName evidence="3">EamA domain-containing protein</fullName>
    </recommendedName>
</protein>
<evidence type="ECO:0000313" key="4">
    <source>
        <dbReference type="EMBL" id="PHX55457.1"/>
    </source>
</evidence>
<dbReference type="Proteomes" id="UP000226442">
    <property type="component" value="Unassembled WGS sequence"/>
</dbReference>
<feature type="transmembrane region" description="Helical" evidence="2">
    <location>
        <begin position="62"/>
        <end position="80"/>
    </location>
</feature>
<keyword evidence="2" id="KW-0812">Transmembrane</keyword>
<gene>
    <name evidence="4" type="ORF">CP500_010785</name>
</gene>
<comment type="caution">
    <text evidence="4">The sequence shown here is derived from an EMBL/GenBank/DDBJ whole genome shotgun (WGS) entry which is preliminary data.</text>
</comment>
<feature type="transmembrane region" description="Helical" evidence="2">
    <location>
        <begin position="116"/>
        <end position="134"/>
    </location>
</feature>
<keyword evidence="2" id="KW-0472">Membrane</keyword>
<evidence type="ECO:0000256" key="2">
    <source>
        <dbReference type="SAM" id="Phobius"/>
    </source>
</evidence>
<feature type="transmembrane region" description="Helical" evidence="2">
    <location>
        <begin position="31"/>
        <end position="50"/>
    </location>
</feature>
<reference evidence="4" key="1">
    <citation type="submission" date="2017-10" db="EMBL/GenBank/DDBJ databases">
        <title>Draft genome sequence of the planktic cyanobacteria Tychonema bourrellyi isolated from alpine lentic freshwater.</title>
        <authorList>
            <person name="Tett A."/>
            <person name="Armanini F."/>
            <person name="Asnicar F."/>
            <person name="Boscaini A."/>
            <person name="Pasolli E."/>
            <person name="Zolfo M."/>
            <person name="Donati C."/>
            <person name="Salmaso N."/>
            <person name="Segata N."/>
        </authorList>
    </citation>
    <scope>NUCLEOTIDE SEQUENCE</scope>
    <source>
        <strain evidence="4">FEM_GT703</strain>
    </source>
</reference>
<feature type="transmembrane region" description="Helical" evidence="2">
    <location>
        <begin position="214"/>
        <end position="234"/>
    </location>
</feature>
<keyword evidence="2" id="KW-1133">Transmembrane helix</keyword>
<proteinExistence type="inferred from homology"/>
<dbReference type="OrthoDB" id="5762785at2"/>
<feature type="transmembrane region" description="Helical" evidence="2">
    <location>
        <begin position="155"/>
        <end position="175"/>
    </location>
</feature>
<dbReference type="InterPro" id="IPR037185">
    <property type="entry name" value="EmrE-like"/>
</dbReference>
<dbReference type="Gene3D" id="1.10.3730.20">
    <property type="match status" value="1"/>
</dbReference>
<dbReference type="Pfam" id="PF00892">
    <property type="entry name" value="EamA"/>
    <property type="match status" value="2"/>
</dbReference>
<dbReference type="InterPro" id="IPR000620">
    <property type="entry name" value="EamA_dom"/>
</dbReference>
<feature type="transmembrane region" description="Helical" evidence="2">
    <location>
        <begin position="269"/>
        <end position="285"/>
    </location>
</feature>
<comment type="similarity">
    <text evidence="1">Belongs to the EamA transporter family.</text>
</comment>
<sequence>MTWLILGIFTAFFEALKDVFGKQNLKKSDEYVVAWSLSFFSVIFLIPWVIHTGIPTLNSQFWVALLIGGSINAVTALLYIKAIKVSDLSLTVPLVALTPLFMLLTSPLIVGEYPSFFDYIGILLIVTGSYLLNIKEKSQGYLAPFKALLNERGPKLMLIVAFLWSITSNFDKIGVQNSSPIFWLFSIVGTMSILLLPVLLYKTPNPSRKILKELPMLAAMGFFNAIGVLCQMQALTLTLVVQVIAIKRTSVLMGVLFGHFIFKEKDIQQRLLGAVIMVWGVFFISL</sequence>
<feature type="domain" description="EamA" evidence="3">
    <location>
        <begin position="2"/>
        <end position="133"/>
    </location>
</feature>
<name>A0A2G4F1V4_9CYAN</name>
<dbReference type="RefSeq" id="WP_096830120.1">
    <property type="nucleotide sequence ID" value="NZ_NXIB02000052.1"/>
</dbReference>